<keyword evidence="3" id="KW-1185">Reference proteome</keyword>
<gene>
    <name evidence="2" type="ORF">RFI_22519</name>
</gene>
<feature type="region of interest" description="Disordered" evidence="1">
    <location>
        <begin position="171"/>
        <end position="196"/>
    </location>
</feature>
<sequence>MEFEMDSDTMEHVESMHNVQDDANDNDNELCVEHTQTWLTQRLFLKLIDKQSSHGSLSNSDQSVVYPSKKDCIRLPIMTNNCNVIDSFTFKLKNCPTNLWFLFHQQNDVHFGQKLQQVEVFYFFYKHNNNTNYYHFGVCVHIIAFARIKEFEKYDAVLYLHVNGSSVNEQEHKTEKGWSADGAPPTSSWSHNKDEFGSGRDCEENVKVLFQLYQNAQIPLIPIFVSKDVLPSITLALATIASTTSLWRQVVEEKEEKDKHKLKRICKQYDVCGDILY</sequence>
<protein>
    <submittedName>
        <fullName evidence="2">Uncharacterized protein</fullName>
    </submittedName>
</protein>
<reference evidence="2 3" key="1">
    <citation type="journal article" date="2013" name="Curr. Biol.">
        <title>The Genome of the Foraminiferan Reticulomyxa filosa.</title>
        <authorList>
            <person name="Glockner G."/>
            <person name="Hulsmann N."/>
            <person name="Schleicher M."/>
            <person name="Noegel A.A."/>
            <person name="Eichinger L."/>
            <person name="Gallinger C."/>
            <person name="Pawlowski J."/>
            <person name="Sierra R."/>
            <person name="Euteneuer U."/>
            <person name="Pillet L."/>
            <person name="Moustafa A."/>
            <person name="Platzer M."/>
            <person name="Groth M."/>
            <person name="Szafranski K."/>
            <person name="Schliwa M."/>
        </authorList>
    </citation>
    <scope>NUCLEOTIDE SEQUENCE [LARGE SCALE GENOMIC DNA]</scope>
</reference>
<evidence type="ECO:0000256" key="1">
    <source>
        <dbReference type="SAM" id="MobiDB-lite"/>
    </source>
</evidence>
<name>X6MLX8_RETFI</name>
<accession>X6MLX8</accession>
<evidence type="ECO:0000313" key="2">
    <source>
        <dbReference type="EMBL" id="ETO14849.1"/>
    </source>
</evidence>
<dbReference type="Proteomes" id="UP000023152">
    <property type="component" value="Unassembled WGS sequence"/>
</dbReference>
<dbReference type="AlphaFoldDB" id="X6MLX8"/>
<evidence type="ECO:0000313" key="3">
    <source>
        <dbReference type="Proteomes" id="UP000023152"/>
    </source>
</evidence>
<proteinExistence type="predicted"/>
<organism evidence="2 3">
    <name type="scientific">Reticulomyxa filosa</name>
    <dbReference type="NCBI Taxonomy" id="46433"/>
    <lineage>
        <taxon>Eukaryota</taxon>
        <taxon>Sar</taxon>
        <taxon>Rhizaria</taxon>
        <taxon>Retaria</taxon>
        <taxon>Foraminifera</taxon>
        <taxon>Monothalamids</taxon>
        <taxon>Reticulomyxidae</taxon>
        <taxon>Reticulomyxa</taxon>
    </lineage>
</organism>
<dbReference type="EMBL" id="ASPP01019713">
    <property type="protein sequence ID" value="ETO14849.1"/>
    <property type="molecule type" value="Genomic_DNA"/>
</dbReference>
<comment type="caution">
    <text evidence="2">The sequence shown here is derived from an EMBL/GenBank/DDBJ whole genome shotgun (WGS) entry which is preliminary data.</text>
</comment>